<comment type="caution">
    <text evidence="1">The sequence shown here is derived from an EMBL/GenBank/DDBJ whole genome shotgun (WGS) entry which is preliminary data.</text>
</comment>
<gene>
    <name evidence="1" type="ORF">FRUB_09361</name>
</gene>
<dbReference type="AlphaFoldDB" id="A0A225DE46"/>
<reference evidence="2" key="1">
    <citation type="submission" date="2017-06" db="EMBL/GenBank/DDBJ databases">
        <title>Genome analysis of Fimbriiglobus ruber SP5, the first member of the order Planctomycetales with confirmed chitinolytic capability.</title>
        <authorList>
            <person name="Ravin N.V."/>
            <person name="Rakitin A.L."/>
            <person name="Ivanova A.A."/>
            <person name="Beletsky A.V."/>
            <person name="Kulichevskaya I.S."/>
            <person name="Mardanov A.V."/>
            <person name="Dedysh S.N."/>
        </authorList>
    </citation>
    <scope>NUCLEOTIDE SEQUENCE [LARGE SCALE GENOMIC DNA]</scope>
    <source>
        <strain evidence="2">SP5</strain>
    </source>
</reference>
<protein>
    <submittedName>
        <fullName evidence="1">Uncharacterized protein</fullName>
    </submittedName>
</protein>
<proteinExistence type="predicted"/>
<dbReference type="OrthoDB" id="9777941at2"/>
<evidence type="ECO:0000313" key="1">
    <source>
        <dbReference type="EMBL" id="OWK36798.1"/>
    </source>
</evidence>
<organism evidence="1 2">
    <name type="scientific">Fimbriiglobus ruber</name>
    <dbReference type="NCBI Taxonomy" id="1908690"/>
    <lineage>
        <taxon>Bacteria</taxon>
        <taxon>Pseudomonadati</taxon>
        <taxon>Planctomycetota</taxon>
        <taxon>Planctomycetia</taxon>
        <taxon>Gemmatales</taxon>
        <taxon>Gemmataceae</taxon>
        <taxon>Fimbriiglobus</taxon>
    </lineage>
</organism>
<keyword evidence="2" id="KW-1185">Reference proteome</keyword>
<name>A0A225DE46_9BACT</name>
<dbReference type="EMBL" id="NIDE01000017">
    <property type="protein sequence ID" value="OWK36798.1"/>
    <property type="molecule type" value="Genomic_DNA"/>
</dbReference>
<dbReference type="Proteomes" id="UP000214646">
    <property type="component" value="Unassembled WGS sequence"/>
</dbReference>
<sequence length="178" mass="19812">MDATAVQNCNLNTRKRTLTEIEVELNRLANSQPAWLACRQVLTRMRQDVQQDFPSHPNLAAVTTVAQAEQHITTAPWFNSLSAKATAWTTAGRVLSELQAAEQVFSAALTNGQWVAEFSGKEMFRRLRDYVYQPPQNPGYPDSDFAKAIGEWQQTNGQVPADLVDLRSALRSKVGLPP</sequence>
<dbReference type="RefSeq" id="WP_088259746.1">
    <property type="nucleotide sequence ID" value="NZ_NIDE01000017.1"/>
</dbReference>
<accession>A0A225DE46</accession>
<evidence type="ECO:0000313" key="2">
    <source>
        <dbReference type="Proteomes" id="UP000214646"/>
    </source>
</evidence>